<keyword evidence="10 16" id="KW-1133">Transmembrane helix</keyword>
<dbReference type="STRING" id="984486.A0A1E3QYP3"/>
<evidence type="ECO:0000256" key="2">
    <source>
        <dbReference type="ARBA" id="ARBA00004393"/>
    </source>
</evidence>
<evidence type="ECO:0000256" key="13">
    <source>
        <dbReference type="ARBA" id="ARBA00023180"/>
    </source>
</evidence>
<feature type="signal peptide" evidence="14">
    <location>
        <begin position="1"/>
        <end position="25"/>
    </location>
</feature>
<evidence type="ECO:0000313" key="17">
    <source>
        <dbReference type="EMBL" id="ODQ82674.1"/>
    </source>
</evidence>
<dbReference type="SUPFAM" id="SSF53474">
    <property type="entry name" value="alpha/beta-Hydrolases"/>
    <property type="match status" value="1"/>
</dbReference>
<evidence type="ECO:0000256" key="1">
    <source>
        <dbReference type="ARBA" id="ARBA00001003"/>
    </source>
</evidence>
<sequence>MNIRHSYLLPFICLLAAVLAQPSSAANTFPPRDKFATRDEYLVRDLPGLSKLDDADRPLMYAGQLELYPQNHTEYFFWKFLDEASPKTQLIFWLNGGPGCSSLDGALMESGPLRVNHLREVIANNGSWHRKADIVYVDQPGGTGFSVTEAWDRELSEVTFDFMVFLQRYFAVFPEDMNKEIYIAGESYAGQYIPYIAQGILRRNLQKKVNDPEYKLKGVMIGNGWIDPNQQSLSYLPFAMERKLLDVQNHGYRKLLEQQEMCQNRISHATGDEKELLSFDECEVILSYLFHMTLDHSAPKDQQCLNMYDMRLKDSYPSCGMNWPPDLTDIYPFLATEGVMALLNIHHTKKWTECDPTVSRYLRGKKSRPSVHLLPGLLLQIEVLLFFGDSDVICNIMGGEKMVLDMRWGGAVKNGFSEASEYVEWLDDDKSAGRIRLERNLTFVQVYNASHMVPFDKPLVSRSLVDLMFGNVKNAEMDGTKVIKTSPISTGDKPEEGPEHSPGASDEKEDTQTQQPSSSFYREYMIDILELTVIFIIVWALLYLYNKFTTRPSSILTNQNSQPGLHNSRAGPYGKPGSSQSAQSGAILGSSRGHKKKKSVQWVDQVVNFDDIVRSKQKNIFKKVLTKMGVSDTLTKALYLPLENSLANEPDWDIELGLISEEPLDFEGGSSSQP</sequence>
<feature type="transmembrane region" description="Helical" evidence="16">
    <location>
        <begin position="524"/>
        <end position="545"/>
    </location>
</feature>
<keyword evidence="13" id="KW-0325">Glycoprotein</keyword>
<protein>
    <recommendedName>
        <fullName evidence="14">Carboxypeptidase</fullName>
        <ecNumber evidence="14">3.4.16.-</ecNumber>
    </recommendedName>
</protein>
<dbReference type="AlphaFoldDB" id="A0A1E3QYP3"/>
<dbReference type="Pfam" id="PF00450">
    <property type="entry name" value="Peptidase_S10"/>
    <property type="match status" value="1"/>
</dbReference>
<dbReference type="EMBL" id="KV454426">
    <property type="protein sequence ID" value="ODQ82674.1"/>
    <property type="molecule type" value="Genomic_DNA"/>
</dbReference>
<comment type="catalytic activity">
    <reaction evidence="1">
        <text>Preferential release of a C-terminal arginine or lysine residue.</text>
        <dbReference type="EC" id="3.4.16.6"/>
    </reaction>
</comment>
<feature type="chain" id="PRO_5009027405" description="Carboxypeptidase" evidence="14">
    <location>
        <begin position="26"/>
        <end position="674"/>
    </location>
</feature>
<keyword evidence="12 16" id="KW-0472">Membrane</keyword>
<dbReference type="OrthoDB" id="443318at2759"/>
<feature type="region of interest" description="Disordered" evidence="15">
    <location>
        <begin position="480"/>
        <end position="516"/>
    </location>
</feature>
<evidence type="ECO:0000256" key="4">
    <source>
        <dbReference type="ARBA" id="ARBA00022645"/>
    </source>
</evidence>
<keyword evidence="11" id="KW-0333">Golgi apparatus</keyword>
<dbReference type="GO" id="GO:0006508">
    <property type="term" value="P:proteolysis"/>
    <property type="evidence" value="ECO:0007669"/>
    <property type="project" value="UniProtKB-KW"/>
</dbReference>
<keyword evidence="7" id="KW-0053">Apoptosis</keyword>
<dbReference type="PROSITE" id="PS00560">
    <property type="entry name" value="CARBOXYPEPT_SER_HIS"/>
    <property type="match status" value="1"/>
</dbReference>
<evidence type="ECO:0000256" key="8">
    <source>
        <dbReference type="ARBA" id="ARBA00022729"/>
    </source>
</evidence>
<keyword evidence="18" id="KW-1185">Reference proteome</keyword>
<dbReference type="InterPro" id="IPR033124">
    <property type="entry name" value="Ser_caboxypep_his_AS"/>
</dbReference>
<dbReference type="GeneID" id="30145378"/>
<feature type="region of interest" description="Disordered" evidence="15">
    <location>
        <begin position="556"/>
        <end position="593"/>
    </location>
</feature>
<keyword evidence="6 16" id="KW-0812">Transmembrane</keyword>
<comment type="subcellular location">
    <subcellularLocation>
        <location evidence="2">Golgi apparatus</location>
        <location evidence="2">trans-Golgi network membrane</location>
        <topology evidence="2">Single-pass type I membrane protein</topology>
    </subcellularLocation>
</comment>
<dbReference type="GO" id="GO:0005802">
    <property type="term" value="C:trans-Golgi network"/>
    <property type="evidence" value="ECO:0007669"/>
    <property type="project" value="EnsemblFungi"/>
</dbReference>
<keyword evidence="8 14" id="KW-0732">Signal</keyword>
<dbReference type="PROSITE" id="PS00131">
    <property type="entry name" value="CARBOXYPEPT_SER_SER"/>
    <property type="match status" value="1"/>
</dbReference>
<evidence type="ECO:0000256" key="10">
    <source>
        <dbReference type="ARBA" id="ARBA00022989"/>
    </source>
</evidence>
<comment type="similarity">
    <text evidence="3 14">Belongs to the peptidase S10 family.</text>
</comment>
<evidence type="ECO:0000313" key="18">
    <source>
        <dbReference type="Proteomes" id="UP000094336"/>
    </source>
</evidence>
<dbReference type="PANTHER" id="PTHR11802">
    <property type="entry name" value="SERINE PROTEASE FAMILY S10 SERINE CARBOXYPEPTIDASE"/>
    <property type="match status" value="1"/>
</dbReference>
<evidence type="ECO:0000256" key="7">
    <source>
        <dbReference type="ARBA" id="ARBA00022703"/>
    </source>
</evidence>
<dbReference type="PANTHER" id="PTHR11802:SF190">
    <property type="entry name" value="PHEROMONE-PROCESSING CARBOXYPEPTIDASE KEX1"/>
    <property type="match status" value="1"/>
</dbReference>
<evidence type="ECO:0000256" key="9">
    <source>
        <dbReference type="ARBA" id="ARBA00022801"/>
    </source>
</evidence>
<evidence type="ECO:0000256" key="11">
    <source>
        <dbReference type="ARBA" id="ARBA00023034"/>
    </source>
</evidence>
<dbReference type="GO" id="GO:0004185">
    <property type="term" value="F:serine-type carboxypeptidase activity"/>
    <property type="evidence" value="ECO:0007669"/>
    <property type="project" value="UniProtKB-UniRule"/>
</dbReference>
<evidence type="ECO:0000256" key="16">
    <source>
        <dbReference type="SAM" id="Phobius"/>
    </source>
</evidence>
<dbReference type="InterPro" id="IPR029058">
    <property type="entry name" value="AB_hydrolase_fold"/>
</dbReference>
<evidence type="ECO:0000256" key="3">
    <source>
        <dbReference type="ARBA" id="ARBA00009431"/>
    </source>
</evidence>
<gene>
    <name evidence="17" type="ORF">BABINDRAFT_159205</name>
</gene>
<name>A0A1E3QYP3_9ASCO</name>
<keyword evidence="9 14" id="KW-0378">Hydrolase</keyword>
<keyword evidence="5 14" id="KW-0645">Protease</keyword>
<dbReference type="InterPro" id="IPR001563">
    <property type="entry name" value="Peptidase_S10"/>
</dbReference>
<dbReference type="Gene3D" id="3.40.50.1820">
    <property type="entry name" value="alpha/beta hydrolase"/>
    <property type="match status" value="1"/>
</dbReference>
<dbReference type="Proteomes" id="UP000094336">
    <property type="component" value="Unassembled WGS sequence"/>
</dbReference>
<organism evidence="17 18">
    <name type="scientific">Babjeviella inositovora NRRL Y-12698</name>
    <dbReference type="NCBI Taxonomy" id="984486"/>
    <lineage>
        <taxon>Eukaryota</taxon>
        <taxon>Fungi</taxon>
        <taxon>Dikarya</taxon>
        <taxon>Ascomycota</taxon>
        <taxon>Saccharomycotina</taxon>
        <taxon>Pichiomycetes</taxon>
        <taxon>Serinales incertae sedis</taxon>
        <taxon>Babjeviella</taxon>
    </lineage>
</organism>
<evidence type="ECO:0000256" key="14">
    <source>
        <dbReference type="RuleBase" id="RU361156"/>
    </source>
</evidence>
<dbReference type="GO" id="GO:0006915">
    <property type="term" value="P:apoptotic process"/>
    <property type="evidence" value="ECO:0007669"/>
    <property type="project" value="UniProtKB-KW"/>
</dbReference>
<dbReference type="PRINTS" id="PR00724">
    <property type="entry name" value="CRBOXYPTASEC"/>
</dbReference>
<dbReference type="InterPro" id="IPR018202">
    <property type="entry name" value="Ser_caboxypep_ser_AS"/>
</dbReference>
<dbReference type="EC" id="3.4.16.-" evidence="14"/>
<evidence type="ECO:0000256" key="12">
    <source>
        <dbReference type="ARBA" id="ARBA00023136"/>
    </source>
</evidence>
<feature type="compositionally biased region" description="Polar residues" evidence="15">
    <location>
        <begin position="556"/>
        <end position="565"/>
    </location>
</feature>
<keyword evidence="4 14" id="KW-0121">Carboxypeptidase</keyword>
<evidence type="ECO:0000256" key="15">
    <source>
        <dbReference type="SAM" id="MobiDB-lite"/>
    </source>
</evidence>
<accession>A0A1E3QYP3</accession>
<evidence type="ECO:0000256" key="6">
    <source>
        <dbReference type="ARBA" id="ARBA00022692"/>
    </source>
</evidence>
<proteinExistence type="inferred from homology"/>
<evidence type="ECO:0000256" key="5">
    <source>
        <dbReference type="ARBA" id="ARBA00022670"/>
    </source>
</evidence>
<dbReference type="RefSeq" id="XP_018988002.1">
    <property type="nucleotide sequence ID" value="XM_019127525.1"/>
</dbReference>
<reference evidence="18" key="1">
    <citation type="submission" date="2016-05" db="EMBL/GenBank/DDBJ databases">
        <title>Comparative genomics of biotechnologically important yeasts.</title>
        <authorList>
            <consortium name="DOE Joint Genome Institute"/>
            <person name="Riley R."/>
            <person name="Haridas S."/>
            <person name="Wolfe K.H."/>
            <person name="Lopes M.R."/>
            <person name="Hittinger C.T."/>
            <person name="Goker M."/>
            <person name="Salamov A."/>
            <person name="Wisecaver J."/>
            <person name="Long T.M."/>
            <person name="Aerts A.L."/>
            <person name="Barry K."/>
            <person name="Choi C."/>
            <person name="Clum A."/>
            <person name="Coughlan A.Y."/>
            <person name="Deshpande S."/>
            <person name="Douglass A.P."/>
            <person name="Hanson S.J."/>
            <person name="Klenk H.-P."/>
            <person name="Labutti K."/>
            <person name="Lapidus A."/>
            <person name="Lindquist E."/>
            <person name="Lipzen A."/>
            <person name="Meier-Kolthoff J.P."/>
            <person name="Ohm R.A."/>
            <person name="Otillar R.P."/>
            <person name="Pangilinan J."/>
            <person name="Peng Y."/>
            <person name="Rokas A."/>
            <person name="Rosa C.A."/>
            <person name="Scheuner C."/>
            <person name="Sibirny A.A."/>
            <person name="Slot J.C."/>
            <person name="Stielow J.B."/>
            <person name="Sun H."/>
            <person name="Kurtzman C.P."/>
            <person name="Blackwell M."/>
            <person name="Grigoriev I.V."/>
            <person name="Jeffries T.W."/>
        </authorList>
    </citation>
    <scope>NUCLEOTIDE SEQUENCE [LARGE SCALE GENOMIC DNA]</scope>
    <source>
        <strain evidence="18">NRRL Y-12698</strain>
    </source>
</reference>